<dbReference type="GO" id="GO:0044874">
    <property type="term" value="P:lipoprotein localization to outer membrane"/>
    <property type="evidence" value="ECO:0007669"/>
    <property type="project" value="TreeGrafter"/>
</dbReference>
<dbReference type="GO" id="GO:0098797">
    <property type="term" value="C:plasma membrane protein complex"/>
    <property type="evidence" value="ECO:0007669"/>
    <property type="project" value="TreeGrafter"/>
</dbReference>
<keyword evidence="11" id="KW-0449">Lipoprotein</keyword>
<organism evidence="11 12">
    <name type="scientific">Tannerella forsythia</name>
    <name type="common">Bacteroides forsythus</name>
    <dbReference type="NCBI Taxonomy" id="28112"/>
    <lineage>
        <taxon>Bacteria</taxon>
        <taxon>Pseudomonadati</taxon>
        <taxon>Bacteroidota</taxon>
        <taxon>Bacteroidia</taxon>
        <taxon>Bacteroidales</taxon>
        <taxon>Tannerellaceae</taxon>
        <taxon>Tannerella</taxon>
    </lineage>
</organism>
<feature type="domain" description="ABC3 transporter permease C-terminal" evidence="8">
    <location>
        <begin position="284"/>
        <end position="409"/>
    </location>
</feature>
<dbReference type="GeneID" id="34759816"/>
<evidence type="ECO:0000313" key="13">
    <source>
        <dbReference type="Proteomes" id="UP000219259"/>
    </source>
</evidence>
<feature type="transmembrane region" description="Helical" evidence="7">
    <location>
        <begin position="30"/>
        <end position="52"/>
    </location>
</feature>
<accession>A0A1D3UZ33</accession>
<dbReference type="InterPro" id="IPR003838">
    <property type="entry name" value="ABC3_permease_C"/>
</dbReference>
<keyword evidence="6 7" id="KW-0472">Membrane</keyword>
<gene>
    <name evidence="11" type="primary">lolC</name>
    <name evidence="10" type="ORF">CLI86_12740</name>
    <name evidence="11" type="ORF">TFUB20_02517</name>
</gene>
<dbReference type="PANTHER" id="PTHR30489">
    <property type="entry name" value="LIPOPROTEIN-RELEASING SYSTEM TRANSMEMBRANE PROTEIN LOLE"/>
    <property type="match status" value="1"/>
</dbReference>
<dbReference type="EMBL" id="FMMM01000079">
    <property type="protein sequence ID" value="SCQ24498.1"/>
    <property type="molecule type" value="Genomic_DNA"/>
</dbReference>
<evidence type="ECO:0000256" key="3">
    <source>
        <dbReference type="ARBA" id="ARBA00022475"/>
    </source>
</evidence>
<protein>
    <submittedName>
        <fullName evidence="10">ABC transporter permease</fullName>
    </submittedName>
    <submittedName>
        <fullName evidence="11">Lipoprotein-releasing system transmembrane protein LolC</fullName>
    </submittedName>
</protein>
<keyword evidence="3" id="KW-1003">Cell membrane</keyword>
<evidence type="ECO:0000256" key="7">
    <source>
        <dbReference type="SAM" id="Phobius"/>
    </source>
</evidence>
<evidence type="ECO:0000256" key="6">
    <source>
        <dbReference type="ARBA" id="ARBA00023136"/>
    </source>
</evidence>
<dbReference type="PANTHER" id="PTHR30489:SF0">
    <property type="entry name" value="LIPOPROTEIN-RELEASING SYSTEM TRANSMEMBRANE PROTEIN LOLE"/>
    <property type="match status" value="1"/>
</dbReference>
<dbReference type="Proteomes" id="UP000219259">
    <property type="component" value="Unassembled WGS sequence"/>
</dbReference>
<evidence type="ECO:0000313" key="11">
    <source>
        <dbReference type="EMBL" id="SCQ24498.1"/>
    </source>
</evidence>
<dbReference type="InterPro" id="IPR051447">
    <property type="entry name" value="Lipoprotein-release_system"/>
</dbReference>
<evidence type="ECO:0000259" key="9">
    <source>
        <dbReference type="Pfam" id="PF12704"/>
    </source>
</evidence>
<dbReference type="EMBL" id="NSLJ01000048">
    <property type="protein sequence ID" value="PDP42571.1"/>
    <property type="molecule type" value="Genomic_DNA"/>
</dbReference>
<dbReference type="InterPro" id="IPR025857">
    <property type="entry name" value="MacB_PCD"/>
</dbReference>
<feature type="transmembrane region" description="Helical" evidence="7">
    <location>
        <begin position="328"/>
        <end position="358"/>
    </location>
</feature>
<comment type="subcellular location">
    <subcellularLocation>
        <location evidence="1">Cell membrane</location>
        <topology evidence="1">Multi-pass membrane protein</topology>
    </subcellularLocation>
</comment>
<dbReference type="Pfam" id="PF12704">
    <property type="entry name" value="MacB_PCD"/>
    <property type="match status" value="1"/>
</dbReference>
<reference evidence="10 13" key="2">
    <citation type="submission" date="2017-09" db="EMBL/GenBank/DDBJ databases">
        <title>Phase variable restriction modification systems are present in the genome sequences of periodontal pathogens Prevotella intermedia, Tannerella forsythia and Porphyromonas gingivalis.</title>
        <authorList>
            <person name="Haigh R.D."/>
            <person name="Crawford L."/>
            <person name="Ralph J."/>
            <person name="Wanford J."/>
            <person name="Vartoukian S.R."/>
            <person name="Hijazib K."/>
            <person name="Wade W."/>
            <person name="Oggioni M.R."/>
        </authorList>
    </citation>
    <scope>NUCLEOTIDE SEQUENCE [LARGE SCALE GENOMIC DNA]</scope>
    <source>
        <strain evidence="10 13">WW11663</strain>
    </source>
</reference>
<dbReference type="AlphaFoldDB" id="A0A1D3UZ33"/>
<evidence type="ECO:0000256" key="2">
    <source>
        <dbReference type="ARBA" id="ARBA00005236"/>
    </source>
</evidence>
<feature type="transmembrane region" description="Helical" evidence="7">
    <location>
        <begin position="378"/>
        <end position="404"/>
    </location>
</feature>
<evidence type="ECO:0000256" key="4">
    <source>
        <dbReference type="ARBA" id="ARBA00022692"/>
    </source>
</evidence>
<dbReference type="Proteomes" id="UP000182057">
    <property type="component" value="Unassembled WGS sequence"/>
</dbReference>
<comment type="similarity">
    <text evidence="2">Belongs to the ABC-4 integral membrane protein family. LolC/E subfamily.</text>
</comment>
<dbReference type="OMA" id="QIMAVFM"/>
<feature type="domain" description="MacB-like periplasmic core" evidence="9">
    <location>
        <begin position="30"/>
        <end position="246"/>
    </location>
</feature>
<evidence type="ECO:0000313" key="12">
    <source>
        <dbReference type="Proteomes" id="UP000182057"/>
    </source>
</evidence>
<evidence type="ECO:0000256" key="1">
    <source>
        <dbReference type="ARBA" id="ARBA00004651"/>
    </source>
</evidence>
<proteinExistence type="inferred from homology"/>
<dbReference type="RefSeq" id="WP_014226160.1">
    <property type="nucleotide sequence ID" value="NZ_CAJPTF010000064.1"/>
</dbReference>
<dbReference type="OrthoDB" id="1522670at2"/>
<sequence length="416" mass="46750">MNFELFIARRIHFSKERGDSRRVTPPAVRIAVAGIALGVAMMILSVAIVVGFKQEVRNKMVGFGSHIRVSNFDSNSSYETVPIFVGDSLKSLLSALSGIRHVETFATKPGILKTETDFQGIVLKGVDVEYDWTFFGKHLKEGELFSIDTGKVTNDVLISQQLADMLRLRCGDSFHAYFVQDEVRARKFRICGIYDTGFTDYDKLFVLTDIKHIRRLNGWEADAVSGLELQVDDYDDLDKVAAAVDDQLLNRRDRKGNIFYVRSIKELNPMIFSWLDVLDLNVAVILVLMMAVSGFTMISGLLIIILERTNMIGILKALGQQDRSLRRVFLYISAFLIGKGMLWGNIIGLALCWIQSFFRPLSLDPSVYYLDAVPIHLTLGSWLLINLGASVVSLLMMLAPSYLITKISPAKTIRFE</sequence>
<feature type="transmembrane region" description="Helical" evidence="7">
    <location>
        <begin position="283"/>
        <end position="307"/>
    </location>
</feature>
<evidence type="ECO:0000256" key="5">
    <source>
        <dbReference type="ARBA" id="ARBA00022989"/>
    </source>
</evidence>
<keyword evidence="4 7" id="KW-0812">Transmembrane</keyword>
<dbReference type="Pfam" id="PF02687">
    <property type="entry name" value="FtsX"/>
    <property type="match status" value="1"/>
</dbReference>
<name>A0A1D3UZ33_TANFO</name>
<reference evidence="11 12" key="1">
    <citation type="submission" date="2016-09" db="EMBL/GenBank/DDBJ databases">
        <authorList>
            <person name="Capua I."/>
            <person name="De Benedictis P."/>
            <person name="Joannis T."/>
            <person name="Lombin L.H."/>
            <person name="Cattoli G."/>
        </authorList>
    </citation>
    <scope>NUCLEOTIDE SEQUENCE [LARGE SCALE GENOMIC DNA]</scope>
    <source>
        <strain evidence="11 12">UB20</strain>
    </source>
</reference>
<evidence type="ECO:0000259" key="8">
    <source>
        <dbReference type="Pfam" id="PF02687"/>
    </source>
</evidence>
<evidence type="ECO:0000313" key="10">
    <source>
        <dbReference type="EMBL" id="PDP42571.1"/>
    </source>
</evidence>
<keyword evidence="5 7" id="KW-1133">Transmembrane helix</keyword>